<keyword evidence="1" id="KW-0677">Repeat</keyword>
<sequence length="380" mass="38480">MRSGRRKAAKDVKQEEEVSKEVAEAPAPAPASAPAAAPLPPKEEPPPTAGGGGRERDRGRKRAREAEESAPPVICPIALVAGHPSAGAGFNDGHPTAAQFRGPMGIALAPSGHLLVCDSDNRRLRRLVPLVTQTGPPAPPAAPGDENRAGLRGGGDDGVAVVPGAFAKVGTLAGSSRPGTRDGLGRDAEFLDPCGVVVTPAGDAFVIDAAAHTVRRVSAAGEVRTIAGGGKPGFADGAGGAAAFSSPGGIALGPDGTLFIADTGNHRIRAMSQEGAVRTFCGTGTPGHRDGQPQSAQFYYPADLACDAEGTLFVADRANHRIRKITAKGHVSTLAGSGSLSVSDGKGQAASFSWPHSIVAEPSPKGTVARRRHGRLPSPL</sequence>
<dbReference type="InterPro" id="IPR001258">
    <property type="entry name" value="NHL_repeat"/>
</dbReference>
<gene>
    <name evidence="4" type="ORF">EHUX00137_LOCUS29570</name>
</gene>
<dbReference type="PROSITE" id="PS51125">
    <property type="entry name" value="NHL"/>
    <property type="match status" value="1"/>
</dbReference>
<evidence type="ECO:0000313" key="4">
    <source>
        <dbReference type="EMBL" id="CAE0569385.1"/>
    </source>
</evidence>
<feature type="compositionally biased region" description="Low complexity" evidence="3">
    <location>
        <begin position="24"/>
        <end position="36"/>
    </location>
</feature>
<feature type="region of interest" description="Disordered" evidence="3">
    <location>
        <begin position="1"/>
        <end position="70"/>
    </location>
</feature>
<reference evidence="4" key="1">
    <citation type="submission" date="2021-01" db="EMBL/GenBank/DDBJ databases">
        <authorList>
            <person name="Corre E."/>
            <person name="Pelletier E."/>
            <person name="Niang G."/>
            <person name="Scheremetjew M."/>
            <person name="Finn R."/>
            <person name="Kale V."/>
            <person name="Holt S."/>
            <person name="Cochrane G."/>
            <person name="Meng A."/>
            <person name="Brown T."/>
            <person name="Cohen L."/>
        </authorList>
    </citation>
    <scope>NUCLEOTIDE SEQUENCE</scope>
    <source>
        <strain evidence="4">379</strain>
    </source>
</reference>
<dbReference type="EMBL" id="HBIR01037870">
    <property type="protein sequence ID" value="CAE0569385.1"/>
    <property type="molecule type" value="Transcribed_RNA"/>
</dbReference>
<evidence type="ECO:0000256" key="3">
    <source>
        <dbReference type="SAM" id="MobiDB-lite"/>
    </source>
</evidence>
<feature type="compositionally biased region" description="Basic and acidic residues" evidence="3">
    <location>
        <begin position="9"/>
        <end position="23"/>
    </location>
</feature>
<accession>A0A7S3T0R3</accession>
<evidence type="ECO:0008006" key="5">
    <source>
        <dbReference type="Google" id="ProtNLM"/>
    </source>
</evidence>
<dbReference type="Gene3D" id="2.120.10.30">
    <property type="entry name" value="TolB, C-terminal domain"/>
    <property type="match status" value="3"/>
</dbReference>
<dbReference type="SUPFAM" id="SSF101898">
    <property type="entry name" value="NHL repeat"/>
    <property type="match status" value="1"/>
</dbReference>
<feature type="repeat" description="NHL" evidence="2">
    <location>
        <begin position="297"/>
        <end position="328"/>
    </location>
</feature>
<name>A0A7S3T0R3_EMIHU</name>
<organism evidence="4">
    <name type="scientific">Emiliania huxleyi</name>
    <name type="common">Coccolithophore</name>
    <name type="synonym">Pontosphaera huxleyi</name>
    <dbReference type="NCBI Taxonomy" id="2903"/>
    <lineage>
        <taxon>Eukaryota</taxon>
        <taxon>Haptista</taxon>
        <taxon>Haptophyta</taxon>
        <taxon>Prymnesiophyceae</taxon>
        <taxon>Isochrysidales</taxon>
        <taxon>Noelaerhabdaceae</taxon>
        <taxon>Emiliania</taxon>
    </lineage>
</organism>
<dbReference type="AlphaFoldDB" id="A0A7S3T0R3"/>
<dbReference type="InterPro" id="IPR011042">
    <property type="entry name" value="6-blade_b-propeller_TolB-like"/>
</dbReference>
<evidence type="ECO:0000256" key="1">
    <source>
        <dbReference type="ARBA" id="ARBA00022737"/>
    </source>
</evidence>
<dbReference type="Pfam" id="PF01436">
    <property type="entry name" value="NHL"/>
    <property type="match status" value="3"/>
</dbReference>
<proteinExistence type="predicted"/>
<feature type="region of interest" description="Disordered" evidence="3">
    <location>
        <begin position="357"/>
        <end position="380"/>
    </location>
</feature>
<feature type="compositionally biased region" description="Basic residues" evidence="3">
    <location>
        <begin position="368"/>
        <end position="380"/>
    </location>
</feature>
<dbReference type="PANTHER" id="PTHR13833:SF71">
    <property type="entry name" value="NHL DOMAIN-CONTAINING PROTEIN"/>
    <property type="match status" value="1"/>
</dbReference>
<dbReference type="PANTHER" id="PTHR13833">
    <property type="match status" value="1"/>
</dbReference>
<evidence type="ECO:0000256" key="2">
    <source>
        <dbReference type="PROSITE-ProRule" id="PRU00504"/>
    </source>
</evidence>
<protein>
    <recommendedName>
        <fullName evidence="5">SMP-30/Gluconolactonase/LRE-like region domain-containing protein</fullName>
    </recommendedName>
</protein>